<feature type="domain" description="ABC transporter" evidence="10">
    <location>
        <begin position="336"/>
        <end position="572"/>
    </location>
</feature>
<dbReference type="InterPro" id="IPR027417">
    <property type="entry name" value="P-loop_NTPase"/>
</dbReference>
<feature type="transmembrane region" description="Helical" evidence="9">
    <location>
        <begin position="55"/>
        <end position="75"/>
    </location>
</feature>
<dbReference type="SUPFAM" id="SSF90123">
    <property type="entry name" value="ABC transporter transmembrane region"/>
    <property type="match status" value="1"/>
</dbReference>
<dbReference type="GO" id="GO:0015421">
    <property type="term" value="F:ABC-type oligopeptide transporter activity"/>
    <property type="evidence" value="ECO:0007669"/>
    <property type="project" value="TreeGrafter"/>
</dbReference>
<dbReference type="InterPro" id="IPR036640">
    <property type="entry name" value="ABC1_TM_sf"/>
</dbReference>
<sequence>MKNSALKIVKYLKPYWLWIVLAPLLMLMEVVMDLMQPRMVQRIVDEGIARLDLSLVLQTGLFMFGLAVTGAIGGMSNGIFAELTVQNFGADLRESLFRKVQSFSFRNLDAFETGQLITRLTNDVAQVQEGVLIVLRMLVRAPLLLVGSLVMAIITSPQLAFLPLALLPIELAAVIWIVNRATPLYTLVQERLDALNGVMEENLAGVRVVKAFARAHFERGRFGKANHQLAEQAVQAARTVAIMPSFMMLTMNLGIISVLWFGGIQVVRGGMQVGQIIAFVNYLMTTLFSLMMVSQMVIQFARAEASARRIVEVLETEPDVQDLPEARLEAALRGRVDFQRVTFGYDGNRSEPVLKEVSFTAEPGEMVALLGMTGAGKTTLVHLIPRFYDVNAGRVTLDGLDVREFQQKALRRNIGMALQETVLFSGTIRDNIRYGRPDAPDEEVIAAAKAAQAHDFILALPDGYDTVVGQRGVNLSGGQKQRIAIARALLMKPAILILDDSTSAVDVETEVKIQDALDEMMRDRTCLIIAQRISTVLKADKILVLDNGQIVAQGTHRELMESSPIYREIYESQLGNGVKMYE</sequence>
<evidence type="ECO:0000256" key="6">
    <source>
        <dbReference type="ARBA" id="ARBA00022840"/>
    </source>
</evidence>
<dbReference type="Pfam" id="PF00664">
    <property type="entry name" value="ABC_membrane"/>
    <property type="match status" value="1"/>
</dbReference>
<protein>
    <submittedName>
        <fullName evidence="12">ABC transporter ATP-binding protein</fullName>
    </submittedName>
</protein>
<evidence type="ECO:0000256" key="5">
    <source>
        <dbReference type="ARBA" id="ARBA00022741"/>
    </source>
</evidence>
<accession>A0A7C4KJ06</accession>
<keyword evidence="7 9" id="KW-1133">Transmembrane helix</keyword>
<evidence type="ECO:0000256" key="1">
    <source>
        <dbReference type="ARBA" id="ARBA00004651"/>
    </source>
</evidence>
<dbReference type="InterPro" id="IPR003439">
    <property type="entry name" value="ABC_transporter-like_ATP-bd"/>
</dbReference>
<evidence type="ECO:0000259" key="10">
    <source>
        <dbReference type="PROSITE" id="PS50893"/>
    </source>
</evidence>
<keyword evidence="6 12" id="KW-0067">ATP-binding</keyword>
<dbReference type="InterPro" id="IPR003593">
    <property type="entry name" value="AAA+_ATPase"/>
</dbReference>
<proteinExistence type="predicted"/>
<evidence type="ECO:0000256" key="9">
    <source>
        <dbReference type="SAM" id="Phobius"/>
    </source>
</evidence>
<keyword evidence="5" id="KW-0547">Nucleotide-binding</keyword>
<evidence type="ECO:0000256" key="7">
    <source>
        <dbReference type="ARBA" id="ARBA00022989"/>
    </source>
</evidence>
<evidence type="ECO:0000256" key="3">
    <source>
        <dbReference type="ARBA" id="ARBA00022475"/>
    </source>
</evidence>
<dbReference type="GO" id="GO:0005524">
    <property type="term" value="F:ATP binding"/>
    <property type="evidence" value="ECO:0007669"/>
    <property type="project" value="UniProtKB-KW"/>
</dbReference>
<feature type="transmembrane region" description="Helical" evidence="9">
    <location>
        <begin position="279"/>
        <end position="298"/>
    </location>
</feature>
<feature type="domain" description="ABC transmembrane type-1" evidence="11">
    <location>
        <begin position="20"/>
        <end position="302"/>
    </location>
</feature>
<evidence type="ECO:0000259" key="11">
    <source>
        <dbReference type="PROSITE" id="PS50929"/>
    </source>
</evidence>
<dbReference type="SMART" id="SM00382">
    <property type="entry name" value="AAA"/>
    <property type="match status" value="1"/>
</dbReference>
<keyword evidence="4 9" id="KW-0812">Transmembrane</keyword>
<evidence type="ECO:0000313" key="12">
    <source>
        <dbReference type="EMBL" id="HGS21419.1"/>
    </source>
</evidence>
<feature type="transmembrane region" description="Helical" evidence="9">
    <location>
        <begin position="130"/>
        <end position="152"/>
    </location>
</feature>
<dbReference type="PROSITE" id="PS00211">
    <property type="entry name" value="ABC_TRANSPORTER_1"/>
    <property type="match status" value="1"/>
</dbReference>
<dbReference type="EMBL" id="DSYK01000305">
    <property type="protein sequence ID" value="HGS21419.1"/>
    <property type="molecule type" value="Genomic_DNA"/>
</dbReference>
<evidence type="ECO:0000256" key="2">
    <source>
        <dbReference type="ARBA" id="ARBA00022448"/>
    </source>
</evidence>
<dbReference type="PROSITE" id="PS50893">
    <property type="entry name" value="ABC_TRANSPORTER_2"/>
    <property type="match status" value="1"/>
</dbReference>
<dbReference type="PANTHER" id="PTHR43394:SF1">
    <property type="entry name" value="ATP-BINDING CASSETTE SUB-FAMILY B MEMBER 10, MITOCHONDRIAL"/>
    <property type="match status" value="1"/>
</dbReference>
<keyword evidence="8 9" id="KW-0472">Membrane</keyword>
<dbReference type="GO" id="GO:0005886">
    <property type="term" value="C:plasma membrane"/>
    <property type="evidence" value="ECO:0007669"/>
    <property type="project" value="UniProtKB-SubCell"/>
</dbReference>
<dbReference type="PANTHER" id="PTHR43394">
    <property type="entry name" value="ATP-DEPENDENT PERMEASE MDL1, MITOCHONDRIAL"/>
    <property type="match status" value="1"/>
</dbReference>
<dbReference type="Gene3D" id="3.40.50.300">
    <property type="entry name" value="P-loop containing nucleotide triphosphate hydrolases"/>
    <property type="match status" value="1"/>
</dbReference>
<feature type="transmembrane region" description="Helical" evidence="9">
    <location>
        <begin position="15"/>
        <end position="34"/>
    </location>
</feature>
<organism evidence="12">
    <name type="scientific">Anaerolinea thermolimosa</name>
    <dbReference type="NCBI Taxonomy" id="229919"/>
    <lineage>
        <taxon>Bacteria</taxon>
        <taxon>Bacillati</taxon>
        <taxon>Chloroflexota</taxon>
        <taxon>Anaerolineae</taxon>
        <taxon>Anaerolineales</taxon>
        <taxon>Anaerolineaceae</taxon>
        <taxon>Anaerolinea</taxon>
    </lineage>
</organism>
<feature type="transmembrane region" description="Helical" evidence="9">
    <location>
        <begin position="246"/>
        <end position="267"/>
    </location>
</feature>
<dbReference type="GO" id="GO:0016887">
    <property type="term" value="F:ATP hydrolysis activity"/>
    <property type="evidence" value="ECO:0007669"/>
    <property type="project" value="InterPro"/>
</dbReference>
<comment type="subcellular location">
    <subcellularLocation>
        <location evidence="1">Cell membrane</location>
        <topology evidence="1">Multi-pass membrane protein</topology>
    </subcellularLocation>
</comment>
<feature type="transmembrane region" description="Helical" evidence="9">
    <location>
        <begin position="159"/>
        <end position="178"/>
    </location>
</feature>
<dbReference type="Gene3D" id="1.20.1560.10">
    <property type="entry name" value="ABC transporter type 1, transmembrane domain"/>
    <property type="match status" value="1"/>
</dbReference>
<dbReference type="CDD" id="cd18548">
    <property type="entry name" value="ABC_6TM_Tm287_like"/>
    <property type="match status" value="1"/>
</dbReference>
<dbReference type="InterPro" id="IPR011527">
    <property type="entry name" value="ABC1_TM_dom"/>
</dbReference>
<keyword evidence="3" id="KW-1003">Cell membrane</keyword>
<dbReference type="InterPro" id="IPR017871">
    <property type="entry name" value="ABC_transporter-like_CS"/>
</dbReference>
<gene>
    <name evidence="12" type="ORF">ENT37_06085</name>
</gene>
<evidence type="ECO:0000256" key="4">
    <source>
        <dbReference type="ARBA" id="ARBA00022692"/>
    </source>
</evidence>
<dbReference type="InterPro" id="IPR039421">
    <property type="entry name" value="Type_1_exporter"/>
</dbReference>
<reference evidence="12" key="1">
    <citation type="journal article" date="2020" name="mSystems">
        <title>Genome- and Community-Level Interaction Insights into Carbon Utilization and Element Cycling Functions of Hydrothermarchaeota in Hydrothermal Sediment.</title>
        <authorList>
            <person name="Zhou Z."/>
            <person name="Liu Y."/>
            <person name="Xu W."/>
            <person name="Pan J."/>
            <person name="Luo Z.H."/>
            <person name="Li M."/>
        </authorList>
    </citation>
    <scope>NUCLEOTIDE SEQUENCE [LARGE SCALE GENOMIC DNA]</scope>
    <source>
        <strain evidence="12">SpSt-573</strain>
    </source>
</reference>
<dbReference type="SUPFAM" id="SSF52540">
    <property type="entry name" value="P-loop containing nucleoside triphosphate hydrolases"/>
    <property type="match status" value="1"/>
</dbReference>
<evidence type="ECO:0000256" key="8">
    <source>
        <dbReference type="ARBA" id="ARBA00023136"/>
    </source>
</evidence>
<dbReference type="Pfam" id="PF00005">
    <property type="entry name" value="ABC_tran"/>
    <property type="match status" value="1"/>
</dbReference>
<keyword evidence="2" id="KW-0813">Transport</keyword>
<dbReference type="FunFam" id="3.40.50.300:FF:000221">
    <property type="entry name" value="Multidrug ABC transporter ATP-binding protein"/>
    <property type="match status" value="1"/>
</dbReference>
<dbReference type="AlphaFoldDB" id="A0A7C4KJ06"/>
<comment type="caution">
    <text evidence="12">The sequence shown here is derived from an EMBL/GenBank/DDBJ whole genome shotgun (WGS) entry which is preliminary data.</text>
</comment>
<dbReference type="PROSITE" id="PS50929">
    <property type="entry name" value="ABC_TM1F"/>
    <property type="match status" value="1"/>
</dbReference>
<name>A0A7C4KJ06_9CHLR</name>